<proteinExistence type="predicted"/>
<dbReference type="AlphaFoldDB" id="A0AAC9QUQ5"/>
<organism evidence="2 3">
    <name type="scientific">Eubacterium limosum</name>
    <dbReference type="NCBI Taxonomy" id="1736"/>
    <lineage>
        <taxon>Bacteria</taxon>
        <taxon>Bacillati</taxon>
        <taxon>Bacillota</taxon>
        <taxon>Clostridia</taxon>
        <taxon>Eubacteriales</taxon>
        <taxon>Eubacteriaceae</taxon>
        <taxon>Eubacterium</taxon>
    </lineage>
</organism>
<feature type="signal peptide" evidence="1">
    <location>
        <begin position="1"/>
        <end position="22"/>
    </location>
</feature>
<dbReference type="RefSeq" id="WP_038353593.1">
    <property type="nucleotide sequence ID" value="NZ_CP019962.1"/>
</dbReference>
<feature type="chain" id="PRO_5042008856" description="DUF4402 domain-containing protein" evidence="1">
    <location>
        <begin position="23"/>
        <end position="165"/>
    </location>
</feature>
<keyword evidence="1" id="KW-0732">Signal</keyword>
<sequence>MKKRLTLFLLALCLLSAQPALAADQEITPGPGTYGAEGPVEVDMNIEEGFVVVIPRALTITPGVGGREYAVGEVRLTEVHLYGSRSLRLVLPGAIRLDSAVSLGNRVEASPFIGHPGGGKKNETPLCLDTPVPISVSFAQHAFANAVAGSYQGIIRYDVRIVQEQ</sequence>
<reference evidence="3" key="1">
    <citation type="journal article" date="2017" name="Sci. Rep.">
        <title>Determination of the Genome and Primary Transcriptome of Syngas Fermenting Eubacterium limosum ATCC 8486.</title>
        <authorList>
            <person name="Song Y."/>
            <person name="Shin J."/>
            <person name="Jeong Y."/>
            <person name="Jin S."/>
            <person name="Lee J.K."/>
            <person name="Kim D.R."/>
            <person name="Kim S.C."/>
            <person name="Cho S."/>
            <person name="Cho B.K."/>
        </authorList>
    </citation>
    <scope>NUCLEOTIDE SEQUENCE [LARGE SCALE GENOMIC DNA]</scope>
    <source>
        <strain evidence="3">ATCC 8486</strain>
    </source>
</reference>
<dbReference type="Proteomes" id="UP000192391">
    <property type="component" value="Chromosome"/>
</dbReference>
<gene>
    <name evidence="2" type="ORF">B2M23_10995</name>
</gene>
<accession>A0AAC9QUQ5</accession>
<dbReference type="KEGG" id="elim:B2M23_10995"/>
<name>A0AAC9QUQ5_EUBLI</name>
<evidence type="ECO:0008006" key="4">
    <source>
        <dbReference type="Google" id="ProtNLM"/>
    </source>
</evidence>
<dbReference type="EMBL" id="CP019962">
    <property type="protein sequence ID" value="ARD66032.1"/>
    <property type="molecule type" value="Genomic_DNA"/>
</dbReference>
<protein>
    <recommendedName>
        <fullName evidence="4">DUF4402 domain-containing protein</fullName>
    </recommendedName>
</protein>
<evidence type="ECO:0000256" key="1">
    <source>
        <dbReference type="SAM" id="SignalP"/>
    </source>
</evidence>
<evidence type="ECO:0000313" key="2">
    <source>
        <dbReference type="EMBL" id="ARD66032.1"/>
    </source>
</evidence>
<evidence type="ECO:0000313" key="3">
    <source>
        <dbReference type="Proteomes" id="UP000192391"/>
    </source>
</evidence>